<gene>
    <name evidence="2" type="ORF">FEF26_15305</name>
</gene>
<feature type="transmembrane region" description="Helical" evidence="1">
    <location>
        <begin position="32"/>
        <end position="53"/>
    </location>
</feature>
<comment type="caution">
    <text evidence="2">The sequence shown here is derived from an EMBL/GenBank/DDBJ whole genome shotgun (WGS) entry which is preliminary data.</text>
</comment>
<name>A0A5R9B4F6_9MICC</name>
<feature type="transmembrane region" description="Helical" evidence="1">
    <location>
        <begin position="127"/>
        <end position="147"/>
    </location>
</feature>
<dbReference type="Proteomes" id="UP000310458">
    <property type="component" value="Unassembled WGS sequence"/>
</dbReference>
<organism evidence="2 3">
    <name type="scientific">Nesterenkonia salmonea</name>
    <dbReference type="NCBI Taxonomy" id="1804987"/>
    <lineage>
        <taxon>Bacteria</taxon>
        <taxon>Bacillati</taxon>
        <taxon>Actinomycetota</taxon>
        <taxon>Actinomycetes</taxon>
        <taxon>Micrococcales</taxon>
        <taxon>Micrococcaceae</taxon>
        <taxon>Nesterenkonia</taxon>
    </lineage>
</organism>
<evidence type="ECO:0000256" key="1">
    <source>
        <dbReference type="SAM" id="Phobius"/>
    </source>
</evidence>
<evidence type="ECO:0000313" key="2">
    <source>
        <dbReference type="EMBL" id="TLP90509.1"/>
    </source>
</evidence>
<feature type="transmembrane region" description="Helical" evidence="1">
    <location>
        <begin position="7"/>
        <end position="26"/>
    </location>
</feature>
<evidence type="ECO:0000313" key="3">
    <source>
        <dbReference type="Proteomes" id="UP000310458"/>
    </source>
</evidence>
<reference evidence="2 3" key="1">
    <citation type="submission" date="2019-05" db="EMBL/GenBank/DDBJ databases">
        <title>Nesterenkonia sp. GY074 isolated from the Southern Atlantic Ocean.</title>
        <authorList>
            <person name="Zhang G."/>
        </authorList>
    </citation>
    <scope>NUCLEOTIDE SEQUENCE [LARGE SCALE GENOMIC DNA]</scope>
    <source>
        <strain evidence="2 3">GY074</strain>
    </source>
</reference>
<keyword evidence="1" id="KW-0812">Transmembrane</keyword>
<keyword evidence="3" id="KW-1185">Reference proteome</keyword>
<dbReference type="RefSeq" id="WP_138254395.1">
    <property type="nucleotide sequence ID" value="NZ_VAVZ01000086.1"/>
</dbReference>
<sequence>MGQRETITTIALLLGPAVAGTLMGFFGGTTVLWITAGTSLAAGLMTFMLSAVVGRSATTEGQVQKLEGTGWCQLRDGWGVLLKSRFLVGMTLLMARSTPPTVHLRDLLNIGRIPEATRGGILGTENAITPAVAVAVAGVAVAAVMVKFMNLEVVALIFVSLWVIFVVYGLFGSAFRTLEKPTTEEV</sequence>
<keyword evidence="1" id="KW-0472">Membrane</keyword>
<dbReference type="EMBL" id="VAVZ01000086">
    <property type="protein sequence ID" value="TLP90509.1"/>
    <property type="molecule type" value="Genomic_DNA"/>
</dbReference>
<protein>
    <submittedName>
        <fullName evidence="2">Uncharacterized protein</fullName>
    </submittedName>
</protein>
<feature type="transmembrane region" description="Helical" evidence="1">
    <location>
        <begin position="153"/>
        <end position="171"/>
    </location>
</feature>
<dbReference type="OrthoDB" id="3177993at2"/>
<dbReference type="AlphaFoldDB" id="A0A5R9B4F6"/>
<keyword evidence="1" id="KW-1133">Transmembrane helix</keyword>
<accession>A0A5R9B4F6</accession>
<proteinExistence type="predicted"/>